<evidence type="ECO:0000313" key="2">
    <source>
        <dbReference type="Proteomes" id="UP000799441"/>
    </source>
</evidence>
<sequence length="64" mass="7085">MVYLPTANGDVFLGDSVVVYDVPEINGHQACKTKILHKGYENAMSALSWVFETFQRPEKVAVLG</sequence>
<reference evidence="1" key="1">
    <citation type="journal article" date="2020" name="Stud. Mycol.">
        <title>101 Dothideomycetes genomes: a test case for predicting lifestyles and emergence of pathogens.</title>
        <authorList>
            <person name="Haridas S."/>
            <person name="Albert R."/>
            <person name="Binder M."/>
            <person name="Bloem J."/>
            <person name="Labutti K."/>
            <person name="Salamov A."/>
            <person name="Andreopoulos B."/>
            <person name="Baker S."/>
            <person name="Barry K."/>
            <person name="Bills G."/>
            <person name="Bluhm B."/>
            <person name="Cannon C."/>
            <person name="Castanera R."/>
            <person name="Culley D."/>
            <person name="Daum C."/>
            <person name="Ezra D."/>
            <person name="Gonzalez J."/>
            <person name="Henrissat B."/>
            <person name="Kuo A."/>
            <person name="Liang C."/>
            <person name="Lipzen A."/>
            <person name="Lutzoni F."/>
            <person name="Magnuson J."/>
            <person name="Mondo S."/>
            <person name="Nolan M."/>
            <person name="Ohm R."/>
            <person name="Pangilinan J."/>
            <person name="Park H.-J."/>
            <person name="Ramirez L."/>
            <person name="Alfaro M."/>
            <person name="Sun H."/>
            <person name="Tritt A."/>
            <person name="Yoshinaga Y."/>
            <person name="Zwiers L.-H."/>
            <person name="Turgeon B."/>
            <person name="Goodwin S."/>
            <person name="Spatafora J."/>
            <person name="Crous P."/>
            <person name="Grigoriev I."/>
        </authorList>
    </citation>
    <scope>NUCLEOTIDE SEQUENCE</scope>
    <source>
        <strain evidence="1">CBS 116435</strain>
    </source>
</reference>
<evidence type="ECO:0000313" key="1">
    <source>
        <dbReference type="EMBL" id="KAF2718694.1"/>
    </source>
</evidence>
<name>A0A9P4ULN0_9PEZI</name>
<dbReference type="OrthoDB" id="2015280at2759"/>
<protein>
    <submittedName>
        <fullName evidence="1">Uncharacterized protein</fullName>
    </submittedName>
</protein>
<dbReference type="AlphaFoldDB" id="A0A9P4ULN0"/>
<dbReference type="EMBL" id="MU003821">
    <property type="protein sequence ID" value="KAF2718694.1"/>
    <property type="molecule type" value="Genomic_DNA"/>
</dbReference>
<proteinExistence type="predicted"/>
<keyword evidence="2" id="KW-1185">Reference proteome</keyword>
<dbReference type="Proteomes" id="UP000799441">
    <property type="component" value="Unassembled WGS sequence"/>
</dbReference>
<comment type="caution">
    <text evidence="1">The sequence shown here is derived from an EMBL/GenBank/DDBJ whole genome shotgun (WGS) entry which is preliminary data.</text>
</comment>
<organism evidence="1 2">
    <name type="scientific">Polychaeton citri CBS 116435</name>
    <dbReference type="NCBI Taxonomy" id="1314669"/>
    <lineage>
        <taxon>Eukaryota</taxon>
        <taxon>Fungi</taxon>
        <taxon>Dikarya</taxon>
        <taxon>Ascomycota</taxon>
        <taxon>Pezizomycotina</taxon>
        <taxon>Dothideomycetes</taxon>
        <taxon>Dothideomycetidae</taxon>
        <taxon>Capnodiales</taxon>
        <taxon>Capnodiaceae</taxon>
        <taxon>Polychaeton</taxon>
    </lineage>
</organism>
<gene>
    <name evidence="1" type="ORF">K431DRAFT_287427</name>
</gene>
<accession>A0A9P4ULN0</accession>